<evidence type="ECO:0000313" key="3">
    <source>
        <dbReference type="Proteomes" id="UP000578112"/>
    </source>
</evidence>
<keyword evidence="1" id="KW-1133">Transmembrane helix</keyword>
<proteinExistence type="predicted"/>
<accession>A0A7W7I3Z8</accession>
<keyword evidence="3" id="KW-1185">Reference proteome</keyword>
<comment type="caution">
    <text evidence="2">The sequence shown here is derived from an EMBL/GenBank/DDBJ whole genome shotgun (WGS) entry which is preliminary data.</text>
</comment>
<dbReference type="EMBL" id="JACHNH010000001">
    <property type="protein sequence ID" value="MBB4765783.1"/>
    <property type="molecule type" value="Genomic_DNA"/>
</dbReference>
<sequence length="77" mass="8248">MPTNMRFAVGTLVAAALCALVTVVLWILPFVLSNGRDPNETGWVVLVLYSVFPAGLAVVLFIVSAVYFIIAVAGRRP</sequence>
<keyword evidence="1" id="KW-0812">Transmembrane</keyword>
<feature type="transmembrane region" description="Helical" evidence="1">
    <location>
        <begin position="43"/>
        <end position="70"/>
    </location>
</feature>
<dbReference type="RefSeq" id="WP_184996792.1">
    <property type="nucleotide sequence ID" value="NZ_BOMK01000021.1"/>
</dbReference>
<evidence type="ECO:0000313" key="2">
    <source>
        <dbReference type="EMBL" id="MBB4765783.1"/>
    </source>
</evidence>
<keyword evidence="1" id="KW-0472">Membrane</keyword>
<name>A0A7W7I3Z8_9ACTN</name>
<gene>
    <name evidence="2" type="ORF">BJ971_006339</name>
</gene>
<protein>
    <submittedName>
        <fullName evidence="2">Branched-subunit amino acid transport protein AzlD</fullName>
    </submittedName>
</protein>
<dbReference type="AlphaFoldDB" id="A0A7W7I3Z8"/>
<evidence type="ECO:0000256" key="1">
    <source>
        <dbReference type="SAM" id="Phobius"/>
    </source>
</evidence>
<dbReference type="Proteomes" id="UP000578112">
    <property type="component" value="Unassembled WGS sequence"/>
</dbReference>
<organism evidence="2 3">
    <name type="scientific">Actinoplanes digitatis</name>
    <dbReference type="NCBI Taxonomy" id="1868"/>
    <lineage>
        <taxon>Bacteria</taxon>
        <taxon>Bacillati</taxon>
        <taxon>Actinomycetota</taxon>
        <taxon>Actinomycetes</taxon>
        <taxon>Micromonosporales</taxon>
        <taxon>Micromonosporaceae</taxon>
        <taxon>Actinoplanes</taxon>
    </lineage>
</organism>
<reference evidence="2 3" key="1">
    <citation type="submission" date="2020-08" db="EMBL/GenBank/DDBJ databases">
        <title>Sequencing the genomes of 1000 actinobacteria strains.</title>
        <authorList>
            <person name="Klenk H.-P."/>
        </authorList>
    </citation>
    <scope>NUCLEOTIDE SEQUENCE [LARGE SCALE GENOMIC DNA]</scope>
    <source>
        <strain evidence="2 3">DSM 43149</strain>
    </source>
</reference>
<feature type="transmembrane region" description="Helical" evidence="1">
    <location>
        <begin position="7"/>
        <end position="31"/>
    </location>
</feature>